<sequence>MELDEESDSPEFSGDSNDLGASEMAAMMNSAHLNATGSGSKRKHSSGKSLQNKRVSGAEALAGSMDELLNSVKTQSKELTVNHVVGGHSVTMGQAVGRLYEIQGLAPEDELLHFGVMLMEVPNNREMVMSIPTDQGIIGWLRAKKQDKDRSGGVTLASMNDDDDHEPQMDEMLEGVGDLARRWHRQMNLNYVEASELQPSTTKRRP</sequence>
<keyword evidence="2" id="KW-1185">Reference proteome</keyword>
<gene>
    <name evidence="1" type="ORF">LOK49_LG10G00493</name>
</gene>
<dbReference type="EMBL" id="CM045767">
    <property type="protein sequence ID" value="KAI7998423.1"/>
    <property type="molecule type" value="Genomic_DNA"/>
</dbReference>
<accession>A0ACC0GD08</accession>
<evidence type="ECO:0000313" key="1">
    <source>
        <dbReference type="EMBL" id="KAI7998423.1"/>
    </source>
</evidence>
<dbReference type="Proteomes" id="UP001060215">
    <property type="component" value="Chromosome 10"/>
</dbReference>
<comment type="caution">
    <text evidence="1">The sequence shown here is derived from an EMBL/GenBank/DDBJ whole genome shotgun (WGS) entry which is preliminary data.</text>
</comment>
<organism evidence="1 2">
    <name type="scientific">Camellia lanceoleosa</name>
    <dbReference type="NCBI Taxonomy" id="1840588"/>
    <lineage>
        <taxon>Eukaryota</taxon>
        <taxon>Viridiplantae</taxon>
        <taxon>Streptophyta</taxon>
        <taxon>Embryophyta</taxon>
        <taxon>Tracheophyta</taxon>
        <taxon>Spermatophyta</taxon>
        <taxon>Magnoliopsida</taxon>
        <taxon>eudicotyledons</taxon>
        <taxon>Gunneridae</taxon>
        <taxon>Pentapetalae</taxon>
        <taxon>asterids</taxon>
        <taxon>Ericales</taxon>
        <taxon>Theaceae</taxon>
        <taxon>Camellia</taxon>
    </lineage>
</organism>
<proteinExistence type="predicted"/>
<protein>
    <submittedName>
        <fullName evidence="1">Uncharacterized protein</fullName>
    </submittedName>
</protein>
<name>A0ACC0GD08_9ERIC</name>
<evidence type="ECO:0000313" key="2">
    <source>
        <dbReference type="Proteomes" id="UP001060215"/>
    </source>
</evidence>
<reference evidence="1 2" key="1">
    <citation type="journal article" date="2022" name="Plant J.">
        <title>Chromosome-level genome of Camellia lanceoleosa provides a valuable resource for understanding genome evolution and self-incompatibility.</title>
        <authorList>
            <person name="Gong W."/>
            <person name="Xiao S."/>
            <person name="Wang L."/>
            <person name="Liao Z."/>
            <person name="Chang Y."/>
            <person name="Mo W."/>
            <person name="Hu G."/>
            <person name="Li W."/>
            <person name="Zhao G."/>
            <person name="Zhu H."/>
            <person name="Hu X."/>
            <person name="Ji K."/>
            <person name="Xiang X."/>
            <person name="Song Q."/>
            <person name="Yuan D."/>
            <person name="Jin S."/>
            <person name="Zhang L."/>
        </authorList>
    </citation>
    <scope>NUCLEOTIDE SEQUENCE [LARGE SCALE GENOMIC DNA]</scope>
    <source>
        <strain evidence="1">SQ_2022a</strain>
    </source>
</reference>